<protein>
    <submittedName>
        <fullName evidence="1">Uncharacterized protein</fullName>
    </submittedName>
</protein>
<dbReference type="AlphaFoldDB" id="A0A1M7RQ02"/>
<evidence type="ECO:0000313" key="1">
    <source>
        <dbReference type="EMBL" id="SHN48403.1"/>
    </source>
</evidence>
<evidence type="ECO:0000313" key="2">
    <source>
        <dbReference type="Proteomes" id="UP000184097"/>
    </source>
</evidence>
<dbReference type="EMBL" id="FRDH01000003">
    <property type="protein sequence ID" value="SHN48403.1"/>
    <property type="molecule type" value="Genomic_DNA"/>
</dbReference>
<sequence>MSSAEEKAGECVVCCHRCGEILMESVIASSHMVCPGCGARVSINVKNGKVSVFDDTRSADEMARKRSVRLAGYAAKLGRGTL</sequence>
<reference evidence="1 2" key="1">
    <citation type="submission" date="2016-12" db="EMBL/GenBank/DDBJ databases">
        <authorList>
            <person name="Song W.-J."/>
            <person name="Kurnit D.M."/>
        </authorList>
    </citation>
    <scope>NUCLEOTIDE SEQUENCE [LARGE SCALE GENOMIC DNA]</scope>
    <source>
        <strain evidence="1 2">DSM 14810</strain>
    </source>
</reference>
<accession>A0A1M7RQ02</accession>
<name>A0A1M7RQ02_9FIRM</name>
<organism evidence="1 2">
    <name type="scientific">Butyrivibrio hungatei DSM 14810</name>
    <dbReference type="NCBI Taxonomy" id="1121132"/>
    <lineage>
        <taxon>Bacteria</taxon>
        <taxon>Bacillati</taxon>
        <taxon>Bacillota</taxon>
        <taxon>Clostridia</taxon>
        <taxon>Lachnospirales</taxon>
        <taxon>Lachnospiraceae</taxon>
        <taxon>Butyrivibrio</taxon>
    </lineage>
</organism>
<dbReference type="RefSeq" id="WP_072699955.1">
    <property type="nucleotide sequence ID" value="NZ_FRDH01000003.1"/>
</dbReference>
<proteinExistence type="predicted"/>
<dbReference type="Proteomes" id="UP000184097">
    <property type="component" value="Unassembled WGS sequence"/>
</dbReference>
<gene>
    <name evidence="1" type="ORF">SAMN02745247_00010</name>
</gene>